<dbReference type="AlphaFoldDB" id="A0A1B6EZ52"/>
<reference evidence="1" key="1">
    <citation type="submission" date="2015-11" db="EMBL/GenBank/DDBJ databases">
        <title>De novo transcriptome assembly of four potential Pierce s Disease insect vectors from Arizona vineyards.</title>
        <authorList>
            <person name="Tassone E.E."/>
        </authorList>
    </citation>
    <scope>NUCLEOTIDE SEQUENCE</scope>
</reference>
<dbReference type="EMBL" id="GECZ01000327">
    <property type="protein sequence ID" value="JAS69442.1"/>
    <property type="molecule type" value="Transcribed_RNA"/>
</dbReference>
<name>A0A1B6EZ52_9HEMI</name>
<accession>A0A1B6EZ52</accession>
<evidence type="ECO:0000313" key="2">
    <source>
        <dbReference type="EMBL" id="JAS69442.1"/>
    </source>
</evidence>
<sequence length="150" mass="16568">MFFNSKSEPETNGVDLSMCVHAAKSDSEVDVDNVDVLSRFCLPLCSRDVKVRETALAAIEHRLDQWLLDCSSTQNGISIANGAGDNYQQVSLYVPTLLRLSVSCPFYDVRVKCSQILQTISERGFIVPFNTIGQGASSFIPTQEASNKNW</sequence>
<evidence type="ECO:0000313" key="1">
    <source>
        <dbReference type="EMBL" id="JAS43131.1"/>
    </source>
</evidence>
<protein>
    <submittedName>
        <fullName evidence="1">Uncharacterized protein</fullName>
    </submittedName>
</protein>
<dbReference type="EMBL" id="GECZ01026638">
    <property type="protein sequence ID" value="JAS43131.1"/>
    <property type="molecule type" value="Transcribed_RNA"/>
</dbReference>
<proteinExistence type="predicted"/>
<gene>
    <name evidence="2" type="ORF">g.12332</name>
    <name evidence="1" type="ORF">g.12333</name>
</gene>
<organism evidence="1">
    <name type="scientific">Cuerna arida</name>
    <dbReference type="NCBI Taxonomy" id="1464854"/>
    <lineage>
        <taxon>Eukaryota</taxon>
        <taxon>Metazoa</taxon>
        <taxon>Ecdysozoa</taxon>
        <taxon>Arthropoda</taxon>
        <taxon>Hexapoda</taxon>
        <taxon>Insecta</taxon>
        <taxon>Pterygota</taxon>
        <taxon>Neoptera</taxon>
        <taxon>Paraneoptera</taxon>
        <taxon>Hemiptera</taxon>
        <taxon>Auchenorrhyncha</taxon>
        <taxon>Membracoidea</taxon>
        <taxon>Cicadellidae</taxon>
        <taxon>Cicadellinae</taxon>
        <taxon>Proconiini</taxon>
        <taxon>Cuerna</taxon>
    </lineage>
</organism>